<organism evidence="1 2">
    <name type="scientific">Nonomuraea roseola</name>
    <dbReference type="NCBI Taxonomy" id="46179"/>
    <lineage>
        <taxon>Bacteria</taxon>
        <taxon>Bacillati</taxon>
        <taxon>Actinomycetota</taxon>
        <taxon>Actinomycetes</taxon>
        <taxon>Streptosporangiales</taxon>
        <taxon>Streptosporangiaceae</taxon>
        <taxon>Nonomuraea</taxon>
    </lineage>
</organism>
<sequence length="100" mass="11245">MRELAGEVRQLMWMQLDELARRARAVADTTHYLVDKGRVVMWDGVPIQDDGPILAAIDRLVKIQESQRKLDGLDIPVKQLVGGDITVTYQFEGVDVAALR</sequence>
<name>A0ABV5Q6L3_9ACTN</name>
<gene>
    <name evidence="1" type="ORF">ACFFRN_27790</name>
</gene>
<dbReference type="RefSeq" id="WP_346124655.1">
    <property type="nucleotide sequence ID" value="NZ_BAAAXC010000015.1"/>
</dbReference>
<reference evidence="1 2" key="1">
    <citation type="submission" date="2024-09" db="EMBL/GenBank/DDBJ databases">
        <authorList>
            <person name="Sun Q."/>
            <person name="Mori K."/>
        </authorList>
    </citation>
    <scope>NUCLEOTIDE SEQUENCE [LARGE SCALE GENOMIC DNA]</scope>
    <source>
        <strain evidence="1 2">JCM 3323</strain>
    </source>
</reference>
<dbReference type="EMBL" id="JBHMCE010000008">
    <property type="protein sequence ID" value="MFB9530416.1"/>
    <property type="molecule type" value="Genomic_DNA"/>
</dbReference>
<evidence type="ECO:0000313" key="2">
    <source>
        <dbReference type="Proteomes" id="UP001589646"/>
    </source>
</evidence>
<comment type="caution">
    <text evidence="1">The sequence shown here is derived from an EMBL/GenBank/DDBJ whole genome shotgun (WGS) entry which is preliminary data.</text>
</comment>
<keyword evidence="2" id="KW-1185">Reference proteome</keyword>
<dbReference type="Proteomes" id="UP001589646">
    <property type="component" value="Unassembled WGS sequence"/>
</dbReference>
<proteinExistence type="predicted"/>
<evidence type="ECO:0000313" key="1">
    <source>
        <dbReference type="EMBL" id="MFB9530416.1"/>
    </source>
</evidence>
<accession>A0ABV5Q6L3</accession>
<protein>
    <submittedName>
        <fullName evidence="1">Uncharacterized protein</fullName>
    </submittedName>
</protein>